<dbReference type="InterPro" id="IPR036162">
    <property type="entry name" value="Resolvase-like_N_sf"/>
</dbReference>
<dbReference type="OrthoDB" id="4500247at2"/>
<dbReference type="PANTHER" id="PTHR30461">
    <property type="entry name" value="DNA-INVERTASE FROM LAMBDOID PROPHAGE"/>
    <property type="match status" value="1"/>
</dbReference>
<dbReference type="SMART" id="SM00857">
    <property type="entry name" value="Resolvase"/>
    <property type="match status" value="1"/>
</dbReference>
<dbReference type="PANTHER" id="PTHR30461:SF23">
    <property type="entry name" value="DNA RECOMBINASE-RELATED"/>
    <property type="match status" value="1"/>
</dbReference>
<dbReference type="Pfam" id="PF07508">
    <property type="entry name" value="Recombinase"/>
    <property type="match status" value="1"/>
</dbReference>
<sequence length="477" mass="51984">MTTTTADKPAIYLRISHDPSGKKAGVTRQREECLALCAARGWGEPLVYTDNDISASKGKRRPAYEAMLADIREGKISAVVAWDLDRLHRRPVELEAFMCLADEKHLALATASGDVDVSTPQGRMIARIKGTVAAHEVEHKAERHRIAAKHKAQSGKPQWRRAFGYLDSPQGPVPDPKTAHLVRQAYAAVLAGGSISDVARTFNAEGAHGLNGKPWTASTASLFLRKPRNAGLRDHNDELVRDKDGNPVKGTWQPLVDEQVWWEVQAILRAPERRPGGHTAVKRHLLTGVVHCGKCENGKLAGMQVDRGRTSVYRCKACYGTSIRAHDVEQYLLALVAARLARPDAVDLLKAEAQDATEAEELRTEANTLRARLDGLAVDYAEGLMTAQQVKVATAHITEKLAAIEAKHQDADKVRLFMDLPLGTDEVVDAVAALSPDRLRAVLATLMDVTVGPVGKGARASNGERVDAAERVQVVWK</sequence>
<dbReference type="InterPro" id="IPR050639">
    <property type="entry name" value="SSR_resolvase"/>
</dbReference>
<organism evidence="3 4">
    <name type="scientific">Gordonia insulae</name>
    <dbReference type="NCBI Taxonomy" id="2420509"/>
    <lineage>
        <taxon>Bacteria</taxon>
        <taxon>Bacillati</taxon>
        <taxon>Actinomycetota</taxon>
        <taxon>Actinomycetes</taxon>
        <taxon>Mycobacteriales</taxon>
        <taxon>Gordoniaceae</taxon>
        <taxon>Gordonia</taxon>
    </lineage>
</organism>
<dbReference type="SUPFAM" id="SSF53041">
    <property type="entry name" value="Resolvase-like"/>
    <property type="match status" value="1"/>
</dbReference>
<dbReference type="KEGG" id="gom:D7316_01416"/>
<dbReference type="GO" id="GO:0003677">
    <property type="term" value="F:DNA binding"/>
    <property type="evidence" value="ECO:0007669"/>
    <property type="project" value="InterPro"/>
</dbReference>
<dbReference type="InterPro" id="IPR006119">
    <property type="entry name" value="Resolv_N"/>
</dbReference>
<proteinExistence type="predicted"/>
<feature type="domain" description="Recombinase" evidence="2">
    <location>
        <begin position="162"/>
        <end position="274"/>
    </location>
</feature>
<evidence type="ECO:0000259" key="1">
    <source>
        <dbReference type="PROSITE" id="PS51736"/>
    </source>
</evidence>
<feature type="domain" description="Resolvase/invertase-type recombinase catalytic" evidence="1">
    <location>
        <begin position="8"/>
        <end position="155"/>
    </location>
</feature>
<evidence type="ECO:0000313" key="3">
    <source>
        <dbReference type="EMBL" id="AZG44825.1"/>
    </source>
</evidence>
<accession>A0A3G8JJM8</accession>
<name>A0A3G8JJM8_9ACTN</name>
<dbReference type="InterPro" id="IPR038109">
    <property type="entry name" value="DNA_bind_recomb_sf"/>
</dbReference>
<reference evidence="3 4" key="1">
    <citation type="submission" date="2018-11" db="EMBL/GenBank/DDBJ databases">
        <title>Gordonia insulae sp. nov., isolated from an island soil.</title>
        <authorList>
            <person name="Kim Y.S."/>
            <person name="Kim S.B."/>
        </authorList>
    </citation>
    <scope>NUCLEOTIDE SEQUENCE [LARGE SCALE GENOMIC DNA]</scope>
    <source>
        <strain evidence="3 4">MMS17-SY073</strain>
    </source>
</reference>
<evidence type="ECO:0008006" key="5">
    <source>
        <dbReference type="Google" id="ProtNLM"/>
    </source>
</evidence>
<dbReference type="Gene3D" id="3.90.1750.20">
    <property type="entry name" value="Putative Large Serine Recombinase, Chain B, Domain 2"/>
    <property type="match status" value="1"/>
</dbReference>
<gene>
    <name evidence="3" type="ORF">D7316_01416</name>
</gene>
<dbReference type="Pfam" id="PF00239">
    <property type="entry name" value="Resolvase"/>
    <property type="match status" value="1"/>
</dbReference>
<dbReference type="AlphaFoldDB" id="A0A3G8JJM8"/>
<dbReference type="Proteomes" id="UP000271469">
    <property type="component" value="Chromosome"/>
</dbReference>
<evidence type="ECO:0000259" key="2">
    <source>
        <dbReference type="PROSITE" id="PS51737"/>
    </source>
</evidence>
<evidence type="ECO:0000313" key="4">
    <source>
        <dbReference type="Proteomes" id="UP000271469"/>
    </source>
</evidence>
<dbReference type="RefSeq" id="WP_124707629.1">
    <property type="nucleotide sequence ID" value="NZ_CP033972.1"/>
</dbReference>
<dbReference type="CDD" id="cd00338">
    <property type="entry name" value="Ser_Recombinase"/>
    <property type="match status" value="1"/>
</dbReference>
<dbReference type="PROSITE" id="PS51737">
    <property type="entry name" value="RECOMBINASE_DNA_BIND"/>
    <property type="match status" value="1"/>
</dbReference>
<protein>
    <recommendedName>
        <fullName evidence="5">Serine recombinase</fullName>
    </recommendedName>
</protein>
<keyword evidence="4" id="KW-1185">Reference proteome</keyword>
<dbReference type="PROSITE" id="PS51736">
    <property type="entry name" value="RECOMBINASES_3"/>
    <property type="match status" value="1"/>
</dbReference>
<dbReference type="InterPro" id="IPR011109">
    <property type="entry name" value="DNA_bind_recombinase_dom"/>
</dbReference>
<dbReference type="EMBL" id="CP033972">
    <property type="protein sequence ID" value="AZG44825.1"/>
    <property type="molecule type" value="Genomic_DNA"/>
</dbReference>
<dbReference type="Gene3D" id="3.40.50.1390">
    <property type="entry name" value="Resolvase, N-terminal catalytic domain"/>
    <property type="match status" value="1"/>
</dbReference>
<dbReference type="GO" id="GO:0000150">
    <property type="term" value="F:DNA strand exchange activity"/>
    <property type="evidence" value="ECO:0007669"/>
    <property type="project" value="InterPro"/>
</dbReference>